<feature type="transmembrane region" description="Helical" evidence="1">
    <location>
        <begin position="174"/>
        <end position="200"/>
    </location>
</feature>
<evidence type="ECO:0000313" key="2">
    <source>
        <dbReference type="EMBL" id="GAA5017213.1"/>
    </source>
</evidence>
<feature type="transmembrane region" description="Helical" evidence="1">
    <location>
        <begin position="124"/>
        <end position="145"/>
    </location>
</feature>
<feature type="transmembrane region" description="Helical" evidence="1">
    <location>
        <begin position="333"/>
        <end position="349"/>
    </location>
</feature>
<feature type="transmembrane region" description="Helical" evidence="1">
    <location>
        <begin position="356"/>
        <end position="374"/>
    </location>
</feature>
<evidence type="ECO:0000256" key="1">
    <source>
        <dbReference type="SAM" id="Phobius"/>
    </source>
</evidence>
<dbReference type="EMBL" id="BAABIW010000004">
    <property type="protein sequence ID" value="GAA5017213.1"/>
    <property type="molecule type" value="Genomic_DNA"/>
</dbReference>
<dbReference type="RefSeq" id="WP_345505686.1">
    <property type="nucleotide sequence ID" value="NZ_BAABIW010000004.1"/>
</dbReference>
<evidence type="ECO:0000313" key="3">
    <source>
        <dbReference type="Proteomes" id="UP001500427"/>
    </source>
</evidence>
<name>A0ABP9J117_9MICO</name>
<comment type="caution">
    <text evidence="2">The sequence shown here is derived from an EMBL/GenBank/DDBJ whole genome shotgun (WGS) entry which is preliminary data.</text>
</comment>
<feature type="transmembrane region" description="Helical" evidence="1">
    <location>
        <begin position="271"/>
        <end position="293"/>
    </location>
</feature>
<feature type="transmembrane region" description="Helical" evidence="1">
    <location>
        <begin position="81"/>
        <end position="112"/>
    </location>
</feature>
<protein>
    <submittedName>
        <fullName evidence="2">Uncharacterized protein</fullName>
    </submittedName>
</protein>
<feature type="transmembrane region" description="Helical" evidence="1">
    <location>
        <begin position="305"/>
        <end position="327"/>
    </location>
</feature>
<keyword evidence="1" id="KW-0472">Membrane</keyword>
<reference evidence="3" key="1">
    <citation type="journal article" date="2019" name="Int. J. Syst. Evol. Microbiol.">
        <title>The Global Catalogue of Microorganisms (GCM) 10K type strain sequencing project: providing services to taxonomists for standard genome sequencing and annotation.</title>
        <authorList>
            <consortium name="The Broad Institute Genomics Platform"/>
            <consortium name="The Broad Institute Genome Sequencing Center for Infectious Disease"/>
            <person name="Wu L."/>
            <person name="Ma J."/>
        </authorList>
    </citation>
    <scope>NUCLEOTIDE SEQUENCE [LARGE SCALE GENOMIC DNA]</scope>
    <source>
        <strain evidence="3">JCM 17687</strain>
    </source>
</reference>
<accession>A0ABP9J117</accession>
<sequence length="484" mass="51648">MTAPARVPRRTVGGSRSGWQPPRALLVVAVVVVALLLTDAVAQAVTPYIRRDDWPYLLPPHTAYATDVYAKNLNEGRWLNYVWWLVVGQHGTAISAALTYVAAYALFVAGLWRLVRRRLPPLHWAVDALLGLALFGSVLWVRLLYWPGTLTPSVLVAAAGVWTLPAASRRRSHLALWLLVTTVLAVLTYPPVAAVLVVCLALQLGAPSWRRLALVGLGFLLAYAVGIGVIYVLNAIAFGHPGIVVAAWRRPNPLTSLYDAKVNTLRALRSLARLGVAVWPALVVGVVAVAVGLWDRSVRPRVLRVLAAAALVVGLGALQTLVTGVVTDPRGELWVWPAVVLPAALLLAGSRRSARVGVGALAALAVIGTLTWRADVGDHQASQRRYAALAQEATALRPDGSRPLVVLYQAPRERATARGRITAGTLQMMIRAESGGVVPRWCRPAECTRIAARAPHRGTAGGAGAVVRVGTLVGVVVPHPPARL</sequence>
<keyword evidence="1" id="KW-1133">Transmembrane helix</keyword>
<feature type="transmembrane region" description="Helical" evidence="1">
    <location>
        <begin position="212"/>
        <end position="233"/>
    </location>
</feature>
<proteinExistence type="predicted"/>
<keyword evidence="1" id="KW-0812">Transmembrane</keyword>
<keyword evidence="3" id="KW-1185">Reference proteome</keyword>
<organism evidence="2 3">
    <name type="scientific">Terrabacter aeriphilus</name>
    <dbReference type="NCBI Taxonomy" id="515662"/>
    <lineage>
        <taxon>Bacteria</taxon>
        <taxon>Bacillati</taxon>
        <taxon>Actinomycetota</taxon>
        <taxon>Actinomycetes</taxon>
        <taxon>Micrococcales</taxon>
        <taxon>Intrasporangiaceae</taxon>
        <taxon>Terrabacter</taxon>
    </lineage>
</organism>
<dbReference type="Proteomes" id="UP001500427">
    <property type="component" value="Unassembled WGS sequence"/>
</dbReference>
<gene>
    <name evidence="2" type="ORF">GCM10023258_03340</name>
</gene>